<dbReference type="Pfam" id="PF05860">
    <property type="entry name" value="TPS"/>
    <property type="match status" value="1"/>
</dbReference>
<feature type="domain" description="Filamentous haemagglutinin FhaB/tRNA nuclease CdiA-like TPS" evidence="1">
    <location>
        <begin position="48"/>
        <end position="170"/>
    </location>
</feature>
<dbReference type="InterPro" id="IPR012334">
    <property type="entry name" value="Pectin_lyas_fold"/>
</dbReference>
<feature type="non-terminal residue" evidence="2">
    <location>
        <position position="291"/>
    </location>
</feature>
<name>A0A7X2MQ89_ENTAG</name>
<dbReference type="AlphaFoldDB" id="A0A7X2MQ89"/>
<evidence type="ECO:0000313" key="2">
    <source>
        <dbReference type="EMBL" id="MSE17348.1"/>
    </source>
</evidence>
<dbReference type="InterPro" id="IPR008638">
    <property type="entry name" value="FhaB/CdiA-like_TPS"/>
</dbReference>
<dbReference type="InterPro" id="IPR011050">
    <property type="entry name" value="Pectin_lyase_fold/virulence"/>
</dbReference>
<gene>
    <name evidence="2" type="ORF">GKC49_20240</name>
</gene>
<organism evidence="2 3">
    <name type="scientific">Enterobacter agglomerans</name>
    <name type="common">Erwinia herbicola</name>
    <name type="synonym">Pantoea agglomerans</name>
    <dbReference type="NCBI Taxonomy" id="549"/>
    <lineage>
        <taxon>Bacteria</taxon>
        <taxon>Pseudomonadati</taxon>
        <taxon>Pseudomonadota</taxon>
        <taxon>Gammaproteobacteria</taxon>
        <taxon>Enterobacterales</taxon>
        <taxon>Erwiniaceae</taxon>
        <taxon>Pantoea</taxon>
        <taxon>Pantoea agglomerans group</taxon>
    </lineage>
</organism>
<dbReference type="SUPFAM" id="SSF51126">
    <property type="entry name" value="Pectin lyase-like"/>
    <property type="match status" value="1"/>
</dbReference>
<proteinExistence type="predicted"/>
<sequence>MDDQIKLSLPRRLLSYFICSLIAFQPLLPAFSAAIAPVTPGTKVDAAGNGVPVINIATPNAAGLSHNQYQNYNVGQEGLILNNATGRLTQTQLGGLVQNNPNLKAGQEARAIINEVVGANRSQLQGYTEVAGKAANVMVANPYGITCNGCGFINTPNVTLTTGKPQLDAQGNLQSLEVTKGAISIEGKGLDGSQADAVSIIARATEINAGIHAKDLNVTLGANRVGADGSVTPIAGEGAAPSVAVDTGALGGMYANRIHLVSSENGVGVNLGNLNARQGDMVLDAQGRLSV</sequence>
<dbReference type="Gene3D" id="2.160.20.10">
    <property type="entry name" value="Single-stranded right-handed beta-helix, Pectin lyase-like"/>
    <property type="match status" value="1"/>
</dbReference>
<dbReference type="EMBL" id="WKLC01001120">
    <property type="protein sequence ID" value="MSE17348.1"/>
    <property type="molecule type" value="Genomic_DNA"/>
</dbReference>
<comment type="caution">
    <text evidence="2">The sequence shown here is derived from an EMBL/GenBank/DDBJ whole genome shotgun (WGS) entry which is preliminary data.</text>
</comment>
<evidence type="ECO:0000313" key="3">
    <source>
        <dbReference type="Proteomes" id="UP000461948"/>
    </source>
</evidence>
<protein>
    <submittedName>
        <fullName evidence="2">Filamentous hemagglutinin N-terminal domain-containing protein</fullName>
    </submittedName>
</protein>
<dbReference type="SMART" id="SM00912">
    <property type="entry name" value="Haemagg_act"/>
    <property type="match status" value="1"/>
</dbReference>
<evidence type="ECO:0000259" key="1">
    <source>
        <dbReference type="SMART" id="SM00912"/>
    </source>
</evidence>
<dbReference type="Proteomes" id="UP000461948">
    <property type="component" value="Unassembled WGS sequence"/>
</dbReference>
<reference evidence="2 3" key="1">
    <citation type="submission" date="2019-11" db="EMBL/GenBank/DDBJ databases">
        <title>Draft Genome Sequence of Plant Growth-Promoting Rhizosphere-Associated Bacteria.</title>
        <authorList>
            <person name="Vasilyev I.Y."/>
            <person name="Radchenko V."/>
            <person name="Ilnitskaya E.V."/>
        </authorList>
    </citation>
    <scope>NUCLEOTIDE SEQUENCE [LARGE SCALE GENOMIC DNA]</scope>
    <source>
        <strain evidence="2 3">VRA_MhP_f</strain>
    </source>
</reference>
<dbReference type="NCBIfam" id="TIGR01901">
    <property type="entry name" value="adhes_NPXG"/>
    <property type="match status" value="1"/>
</dbReference>
<accession>A0A7X2MQ89</accession>